<dbReference type="Pfam" id="PF13385">
    <property type="entry name" value="Laminin_G_3"/>
    <property type="match status" value="1"/>
</dbReference>
<dbReference type="Proteomes" id="UP000660862">
    <property type="component" value="Unassembled WGS sequence"/>
</dbReference>
<sequence>MIPLIIFCLWGTVTTEIDTPIVKKGLIVDLNADSGVVAGPDNRVEKWINQVDTFSVGSFEKTDGGRKIKGSGMPRLKTGVHELNGHNTIVFNKQELLAAEEDAFDHLITGSGYTWFCVIKAGKQSGELKDVNSFFGNLRNGGNYEGFWGGFADNNQVWMGSRSGKTFGRWDANNPMVLSNEQLNQQDYYLLMGHMEAGTGQVTLSLYINDPKTPVASLPFPVNTLANASKLAIGQERDAIEHPGTESFVGEIARFLLYDRPLTQSELNLVAGKLTAYYSLAQP</sequence>
<dbReference type="EMBL" id="BMER01000003">
    <property type="protein sequence ID" value="GGG92418.1"/>
    <property type="molecule type" value="Genomic_DNA"/>
</dbReference>
<gene>
    <name evidence="1" type="ORF">GCM10007415_28990</name>
</gene>
<dbReference type="GO" id="GO:0005975">
    <property type="term" value="P:carbohydrate metabolic process"/>
    <property type="evidence" value="ECO:0007669"/>
    <property type="project" value="UniProtKB-ARBA"/>
</dbReference>
<evidence type="ECO:0000313" key="1">
    <source>
        <dbReference type="EMBL" id="GGG92418.1"/>
    </source>
</evidence>
<name>A0A917HXG0_9SPHI</name>
<accession>A0A917HXG0</accession>
<dbReference type="InterPro" id="IPR013320">
    <property type="entry name" value="ConA-like_dom_sf"/>
</dbReference>
<dbReference type="SUPFAM" id="SSF49899">
    <property type="entry name" value="Concanavalin A-like lectins/glucanases"/>
    <property type="match status" value="1"/>
</dbReference>
<organism evidence="1 2">
    <name type="scientific">Parapedobacter pyrenivorans</name>
    <dbReference type="NCBI Taxonomy" id="1305674"/>
    <lineage>
        <taxon>Bacteria</taxon>
        <taxon>Pseudomonadati</taxon>
        <taxon>Bacteroidota</taxon>
        <taxon>Sphingobacteriia</taxon>
        <taxon>Sphingobacteriales</taxon>
        <taxon>Sphingobacteriaceae</taxon>
        <taxon>Parapedobacter</taxon>
    </lineage>
</organism>
<evidence type="ECO:0000313" key="2">
    <source>
        <dbReference type="Proteomes" id="UP000660862"/>
    </source>
</evidence>
<reference evidence="1" key="2">
    <citation type="submission" date="2020-09" db="EMBL/GenBank/DDBJ databases">
        <authorList>
            <person name="Sun Q."/>
            <person name="Zhou Y."/>
        </authorList>
    </citation>
    <scope>NUCLEOTIDE SEQUENCE</scope>
    <source>
        <strain evidence="1">CGMCC 1.12195</strain>
    </source>
</reference>
<dbReference type="RefSeq" id="WP_188506788.1">
    <property type="nucleotide sequence ID" value="NZ_BMER01000003.1"/>
</dbReference>
<reference evidence="1" key="1">
    <citation type="journal article" date="2014" name="Int. J. Syst. Evol. Microbiol.">
        <title>Complete genome sequence of Corynebacterium casei LMG S-19264T (=DSM 44701T), isolated from a smear-ripened cheese.</title>
        <authorList>
            <consortium name="US DOE Joint Genome Institute (JGI-PGF)"/>
            <person name="Walter F."/>
            <person name="Albersmeier A."/>
            <person name="Kalinowski J."/>
            <person name="Ruckert C."/>
        </authorList>
    </citation>
    <scope>NUCLEOTIDE SEQUENCE</scope>
    <source>
        <strain evidence="1">CGMCC 1.12195</strain>
    </source>
</reference>
<keyword evidence="2" id="KW-1185">Reference proteome</keyword>
<dbReference type="AlphaFoldDB" id="A0A917HXG0"/>
<dbReference type="Gene3D" id="2.60.120.200">
    <property type="match status" value="1"/>
</dbReference>
<proteinExistence type="predicted"/>
<comment type="caution">
    <text evidence="1">The sequence shown here is derived from an EMBL/GenBank/DDBJ whole genome shotgun (WGS) entry which is preliminary data.</text>
</comment>
<evidence type="ECO:0008006" key="3">
    <source>
        <dbReference type="Google" id="ProtNLM"/>
    </source>
</evidence>
<dbReference type="GO" id="GO:0004553">
    <property type="term" value="F:hydrolase activity, hydrolyzing O-glycosyl compounds"/>
    <property type="evidence" value="ECO:0007669"/>
    <property type="project" value="UniProtKB-ARBA"/>
</dbReference>
<protein>
    <recommendedName>
        <fullName evidence="3">Concanavalin A-like lectin/glucanases superfamily protein</fullName>
    </recommendedName>
</protein>